<evidence type="ECO:0000259" key="8">
    <source>
        <dbReference type="PROSITE" id="PS50202"/>
    </source>
</evidence>
<gene>
    <name evidence="9" type="primary">Necator_chrI.g885</name>
    <name evidence="9" type="ORF">RB195_004761</name>
</gene>
<evidence type="ECO:0000313" key="9">
    <source>
        <dbReference type="EMBL" id="KAK6726627.1"/>
    </source>
</evidence>
<dbReference type="InterPro" id="IPR016763">
    <property type="entry name" value="VAP"/>
</dbReference>
<dbReference type="InterPro" id="IPR008962">
    <property type="entry name" value="PapD-like_sf"/>
</dbReference>
<proteinExistence type="inferred from homology"/>
<protein>
    <recommendedName>
        <fullName evidence="6">Major sperm protein</fullName>
    </recommendedName>
</protein>
<dbReference type="SUPFAM" id="SSF49354">
    <property type="entry name" value="PapD-like"/>
    <property type="match status" value="1"/>
</dbReference>
<sequence length="310" mass="34217">MNIARTSIAATSPTAQIRAKPVTQLRFKPVMSESKPAQVLQLEPAKELVFQVESVWIIFALDPDIVCCRDHRFNDDLLNGCFTFDGDVHKFSRSPFTDIVNAHLQLKNPTEKPVCFKVKTTAPKQYCVRPNSGVLPPSSSKTITVMLQPMDGVPTDVGRHKFMVQTCFCPPGEVDLDNIWKTISPNELMYSKLMVVFQQRTGEHAGAIKEEAPSAVGFTSPMNAGNARASASPGGNRVAELEEKLKSETELRLKSEKDRVLLQRDLDELFSKHAKLQQAMQSPDSGMPTLQVILLAIAALLVGLIVGKLF</sequence>
<evidence type="ECO:0000313" key="10">
    <source>
        <dbReference type="Proteomes" id="UP001303046"/>
    </source>
</evidence>
<dbReference type="Pfam" id="PF00635">
    <property type="entry name" value="Motile_Sperm"/>
    <property type="match status" value="1"/>
</dbReference>
<keyword evidence="6" id="KW-0206">Cytoskeleton</keyword>
<evidence type="ECO:0000256" key="3">
    <source>
        <dbReference type="ARBA" id="ARBA00022692"/>
    </source>
</evidence>
<evidence type="ECO:0000256" key="1">
    <source>
        <dbReference type="ARBA" id="ARBA00004211"/>
    </source>
</evidence>
<feature type="transmembrane region" description="Helical" evidence="7">
    <location>
        <begin position="289"/>
        <end position="307"/>
    </location>
</feature>
<dbReference type="Proteomes" id="UP001303046">
    <property type="component" value="Unassembled WGS sequence"/>
</dbReference>
<dbReference type="PROSITE" id="PS50202">
    <property type="entry name" value="MSP"/>
    <property type="match status" value="1"/>
</dbReference>
<comment type="function">
    <text evidence="6">Central component in molecular interactions underlying sperm crawling. Forms an extensive filament system that extends from sperm villipoda, along the leading edge of the pseudopod.</text>
</comment>
<dbReference type="PANTHER" id="PTHR10809">
    <property type="entry name" value="VESICLE-ASSOCIATED MEMBRANE PROTEIN-ASSOCIATED PROTEIN"/>
    <property type="match status" value="1"/>
</dbReference>
<reference evidence="9 10" key="1">
    <citation type="submission" date="2023-08" db="EMBL/GenBank/DDBJ databases">
        <title>A Necator americanus chromosomal reference genome.</title>
        <authorList>
            <person name="Ilik V."/>
            <person name="Petrzelkova K.J."/>
            <person name="Pardy F."/>
            <person name="Fuh T."/>
            <person name="Niatou-Singa F.S."/>
            <person name="Gouil Q."/>
            <person name="Baker L."/>
            <person name="Ritchie M.E."/>
            <person name="Jex A.R."/>
            <person name="Gazzola D."/>
            <person name="Li H."/>
            <person name="Toshio Fujiwara R."/>
            <person name="Zhan B."/>
            <person name="Aroian R.V."/>
            <person name="Pafco B."/>
            <person name="Schwarz E.M."/>
        </authorList>
    </citation>
    <scope>NUCLEOTIDE SEQUENCE [LARGE SCALE GENOMIC DNA]</scope>
    <source>
        <strain evidence="9 10">Aroian</strain>
        <tissue evidence="9">Whole animal</tissue>
    </source>
</reference>
<evidence type="ECO:0000256" key="7">
    <source>
        <dbReference type="SAM" id="Phobius"/>
    </source>
</evidence>
<evidence type="ECO:0000256" key="4">
    <source>
        <dbReference type="ARBA" id="ARBA00022989"/>
    </source>
</evidence>
<dbReference type="Gene3D" id="2.60.40.10">
    <property type="entry name" value="Immunoglobulins"/>
    <property type="match status" value="1"/>
</dbReference>
<keyword evidence="4 7" id="KW-1133">Transmembrane helix</keyword>
<comment type="subcellular location">
    <subcellularLocation>
        <location evidence="1">Membrane</location>
        <topology evidence="1">Single-pass type IV membrane protein</topology>
    </subcellularLocation>
</comment>
<dbReference type="InterPro" id="IPR000535">
    <property type="entry name" value="MSP_dom"/>
</dbReference>
<dbReference type="InterPro" id="IPR013783">
    <property type="entry name" value="Ig-like_fold"/>
</dbReference>
<accession>A0ABR1BMU5</accession>
<dbReference type="PANTHER" id="PTHR10809:SF6">
    <property type="entry name" value="AT11025P-RELATED"/>
    <property type="match status" value="1"/>
</dbReference>
<evidence type="ECO:0000256" key="6">
    <source>
        <dbReference type="RuleBase" id="RU003425"/>
    </source>
</evidence>
<comment type="caution">
    <text evidence="9">The sequence shown here is derived from an EMBL/GenBank/DDBJ whole genome shotgun (WGS) entry which is preliminary data.</text>
</comment>
<keyword evidence="3 7" id="KW-0812">Transmembrane</keyword>
<dbReference type="EMBL" id="JAVFWL010000001">
    <property type="protein sequence ID" value="KAK6726627.1"/>
    <property type="molecule type" value="Genomic_DNA"/>
</dbReference>
<feature type="domain" description="MSP" evidence="8">
    <location>
        <begin position="39"/>
        <end position="198"/>
    </location>
</feature>
<comment type="similarity">
    <text evidence="2">Belongs to the VAMP-associated protein (VAP) (TC 9.B.17) family.</text>
</comment>
<evidence type="ECO:0000256" key="2">
    <source>
        <dbReference type="ARBA" id="ARBA00008932"/>
    </source>
</evidence>
<keyword evidence="5 7" id="KW-0472">Membrane</keyword>
<keyword evidence="10" id="KW-1185">Reference proteome</keyword>
<evidence type="ECO:0000256" key="5">
    <source>
        <dbReference type="ARBA" id="ARBA00023136"/>
    </source>
</evidence>
<organism evidence="9 10">
    <name type="scientific">Necator americanus</name>
    <name type="common">Human hookworm</name>
    <dbReference type="NCBI Taxonomy" id="51031"/>
    <lineage>
        <taxon>Eukaryota</taxon>
        <taxon>Metazoa</taxon>
        <taxon>Ecdysozoa</taxon>
        <taxon>Nematoda</taxon>
        <taxon>Chromadorea</taxon>
        <taxon>Rhabditida</taxon>
        <taxon>Rhabditina</taxon>
        <taxon>Rhabditomorpha</taxon>
        <taxon>Strongyloidea</taxon>
        <taxon>Ancylostomatidae</taxon>
        <taxon>Bunostominae</taxon>
        <taxon>Necator</taxon>
    </lineage>
</organism>
<name>A0ABR1BMU5_NECAM</name>
<keyword evidence="6" id="KW-0963">Cytoplasm</keyword>